<keyword evidence="2" id="KW-0808">Transferase</keyword>
<dbReference type="InterPro" id="IPR036691">
    <property type="entry name" value="Endo/exonu/phosph_ase_sf"/>
</dbReference>
<keyword evidence="2" id="KW-0548">Nucleotidyltransferase</keyword>
<dbReference type="AlphaFoldDB" id="A0A5B6UWP6"/>
<evidence type="ECO:0000313" key="3">
    <source>
        <dbReference type="Proteomes" id="UP000325315"/>
    </source>
</evidence>
<accession>A0A5B6UWP6</accession>
<comment type="caution">
    <text evidence="2">The sequence shown here is derived from an EMBL/GenBank/DDBJ whole genome shotgun (WGS) entry which is preliminary data.</text>
</comment>
<dbReference type="SUPFAM" id="SSF56219">
    <property type="entry name" value="DNase I-like"/>
    <property type="match status" value="1"/>
</dbReference>
<dbReference type="PANTHER" id="PTHR46890">
    <property type="entry name" value="NON-LTR RETROLELEMENT REVERSE TRANSCRIPTASE-LIKE PROTEIN-RELATED"/>
    <property type="match status" value="1"/>
</dbReference>
<name>A0A5B6UWP6_9ROSI</name>
<gene>
    <name evidence="2" type="ORF">EPI10_027523</name>
</gene>
<keyword evidence="3" id="KW-1185">Reference proteome</keyword>
<reference evidence="2" key="1">
    <citation type="submission" date="2019-08" db="EMBL/GenBank/DDBJ databases">
        <authorList>
            <person name="Liu F."/>
        </authorList>
    </citation>
    <scope>NUCLEOTIDE SEQUENCE [LARGE SCALE GENOMIC DNA]</scope>
    <source>
        <strain evidence="2">PA1801</strain>
        <tissue evidence="2">Leaf</tissue>
    </source>
</reference>
<organism evidence="2 3">
    <name type="scientific">Gossypium australe</name>
    <dbReference type="NCBI Taxonomy" id="47621"/>
    <lineage>
        <taxon>Eukaryota</taxon>
        <taxon>Viridiplantae</taxon>
        <taxon>Streptophyta</taxon>
        <taxon>Embryophyta</taxon>
        <taxon>Tracheophyta</taxon>
        <taxon>Spermatophyta</taxon>
        <taxon>Magnoliopsida</taxon>
        <taxon>eudicotyledons</taxon>
        <taxon>Gunneridae</taxon>
        <taxon>Pentapetalae</taxon>
        <taxon>rosids</taxon>
        <taxon>malvids</taxon>
        <taxon>Malvales</taxon>
        <taxon>Malvaceae</taxon>
        <taxon>Malvoideae</taxon>
        <taxon>Gossypium</taxon>
    </lineage>
</organism>
<protein>
    <submittedName>
        <fullName evidence="2">Reverse transcriptase</fullName>
    </submittedName>
</protein>
<dbReference type="InterPro" id="IPR052343">
    <property type="entry name" value="Retrotransposon-Effector_Assoc"/>
</dbReference>
<dbReference type="OrthoDB" id="1748430at2759"/>
<evidence type="ECO:0000313" key="2">
    <source>
        <dbReference type="EMBL" id="KAA3460904.1"/>
    </source>
</evidence>
<dbReference type="Pfam" id="PF03372">
    <property type="entry name" value="Exo_endo_phos"/>
    <property type="match status" value="1"/>
</dbReference>
<dbReference type="GO" id="GO:0003964">
    <property type="term" value="F:RNA-directed DNA polymerase activity"/>
    <property type="evidence" value="ECO:0007669"/>
    <property type="project" value="UniProtKB-KW"/>
</dbReference>
<feature type="domain" description="Endonuclease/exonuclease/phosphatase" evidence="1">
    <location>
        <begin position="9"/>
        <end position="160"/>
    </location>
</feature>
<dbReference type="EMBL" id="SMMG02000009">
    <property type="protein sequence ID" value="KAA3460904.1"/>
    <property type="molecule type" value="Genomic_DNA"/>
</dbReference>
<dbReference type="InterPro" id="IPR005135">
    <property type="entry name" value="Endo/exonuclease/phosphatase"/>
</dbReference>
<dbReference type="PANTHER" id="PTHR46890:SF48">
    <property type="entry name" value="RNA-DIRECTED DNA POLYMERASE"/>
    <property type="match status" value="1"/>
</dbReference>
<dbReference type="Proteomes" id="UP000325315">
    <property type="component" value="Unassembled WGS sequence"/>
</dbReference>
<keyword evidence="2" id="KW-0695">RNA-directed DNA polymerase</keyword>
<evidence type="ECO:0000259" key="1">
    <source>
        <dbReference type="Pfam" id="PF03372"/>
    </source>
</evidence>
<sequence length="647" mass="74416">MNSNLKIFTWNCPGCASRNFIRIFREYNVEHHPNIVCLLEPRVGGFNFSHLVETVGFSSGIWVGWKDLVRTQILKNHPHPNTSKQKLLWDGLKSAMPSQLIPWFLMGDFNAILSPEDKRSPCTVGKRCGLFGNFGGGTCVKLDLALANDAWMTSFPQCLVTHLPRIKFDHRPLLLSARLDLNLAKGRPLRFLAGWTKHNNFSTFVKERWNFEGNMANSLITFTSYFKDWNKDVYRFLSSYKRQLMRALNNTQKALDRSNLIFLARKEMDIQDELENRQKARCDWLHLGDRNTKFFHSRTIKRRKFNRIIGLRISNGEWCYNHEVLQTEVVGFFEKLYGEVPQTLGDLPNINYSRLTATEISFLEEVITNEEIKRALFDMVPLKAPGSDGFHALFFQSQWNILGNDLNNTLIVLIPKKECPDDFSQFRPISLCSILYKLVMKVIANRFKLVFPNLISQEQAGFIAGRNISDNIILAQEKFKPLEESIRGVLYHLIFLCCAWIGYGTSLGQILILEGGNLFSFQEQEVQNLGKYLGVPLLHNRVTKSTLSFVIDKFIWGSDNGHPKISLVGWDSIFQPGSLGGLGFLHLSDQNMSFLMKIGFGLVSKSNVLWFRVLWAKYGWKEQIRGSINRSQCSHLWRSLAKIWPIL</sequence>
<proteinExistence type="predicted"/>
<dbReference type="Gene3D" id="3.60.10.10">
    <property type="entry name" value="Endonuclease/exonuclease/phosphatase"/>
    <property type="match status" value="1"/>
</dbReference>